<dbReference type="Gene3D" id="1.20.120.530">
    <property type="entry name" value="GntR ligand-binding domain-like"/>
    <property type="match status" value="1"/>
</dbReference>
<dbReference type="Pfam" id="PF07729">
    <property type="entry name" value="FCD"/>
    <property type="match status" value="1"/>
</dbReference>
<dbReference type="SUPFAM" id="SSF48008">
    <property type="entry name" value="GntR ligand-binding domain-like"/>
    <property type="match status" value="1"/>
</dbReference>
<dbReference type="EMBL" id="VSSQ01008267">
    <property type="protein sequence ID" value="MPM38385.1"/>
    <property type="molecule type" value="Genomic_DNA"/>
</dbReference>
<dbReference type="GO" id="GO:0003700">
    <property type="term" value="F:DNA-binding transcription factor activity"/>
    <property type="evidence" value="ECO:0007669"/>
    <property type="project" value="InterPro"/>
</dbReference>
<keyword evidence="1" id="KW-0805">Transcription regulation</keyword>
<evidence type="ECO:0000313" key="5">
    <source>
        <dbReference type="EMBL" id="MPM38385.1"/>
    </source>
</evidence>
<dbReference type="InterPro" id="IPR000524">
    <property type="entry name" value="Tscrpt_reg_HTH_GntR"/>
</dbReference>
<organism evidence="5">
    <name type="scientific">bioreactor metagenome</name>
    <dbReference type="NCBI Taxonomy" id="1076179"/>
    <lineage>
        <taxon>unclassified sequences</taxon>
        <taxon>metagenomes</taxon>
        <taxon>ecological metagenomes</taxon>
    </lineage>
</organism>
<evidence type="ECO:0000256" key="2">
    <source>
        <dbReference type="ARBA" id="ARBA00023125"/>
    </source>
</evidence>
<dbReference type="GO" id="GO:0003677">
    <property type="term" value="F:DNA binding"/>
    <property type="evidence" value="ECO:0007669"/>
    <property type="project" value="UniProtKB-KW"/>
</dbReference>
<evidence type="ECO:0000256" key="1">
    <source>
        <dbReference type="ARBA" id="ARBA00023015"/>
    </source>
</evidence>
<keyword evidence="3" id="KW-0804">Transcription</keyword>
<name>A0A644ZBX3_9ZZZZ</name>
<dbReference type="InterPro" id="IPR011711">
    <property type="entry name" value="GntR_C"/>
</dbReference>
<feature type="domain" description="HTH gntR-type" evidence="4">
    <location>
        <begin position="24"/>
        <end position="91"/>
    </location>
</feature>
<dbReference type="Gene3D" id="1.10.10.10">
    <property type="entry name" value="Winged helix-like DNA-binding domain superfamily/Winged helix DNA-binding domain"/>
    <property type="match status" value="1"/>
</dbReference>
<dbReference type="PROSITE" id="PS50949">
    <property type="entry name" value="HTH_GNTR"/>
    <property type="match status" value="1"/>
</dbReference>
<dbReference type="SUPFAM" id="SSF46785">
    <property type="entry name" value="Winged helix' DNA-binding domain"/>
    <property type="match status" value="1"/>
</dbReference>
<dbReference type="PRINTS" id="PR00035">
    <property type="entry name" value="HTHGNTR"/>
</dbReference>
<dbReference type="PANTHER" id="PTHR43537:SF5">
    <property type="entry name" value="UXU OPERON TRANSCRIPTIONAL REGULATOR"/>
    <property type="match status" value="1"/>
</dbReference>
<dbReference type="PANTHER" id="PTHR43537">
    <property type="entry name" value="TRANSCRIPTIONAL REGULATOR, GNTR FAMILY"/>
    <property type="match status" value="1"/>
</dbReference>
<evidence type="ECO:0000256" key="3">
    <source>
        <dbReference type="ARBA" id="ARBA00023163"/>
    </source>
</evidence>
<dbReference type="SMART" id="SM00895">
    <property type="entry name" value="FCD"/>
    <property type="match status" value="1"/>
</dbReference>
<reference evidence="5" key="1">
    <citation type="submission" date="2019-08" db="EMBL/GenBank/DDBJ databases">
        <authorList>
            <person name="Kucharzyk K."/>
            <person name="Murdoch R.W."/>
            <person name="Higgins S."/>
            <person name="Loffler F."/>
        </authorList>
    </citation>
    <scope>NUCLEOTIDE SEQUENCE</scope>
</reference>
<comment type="caution">
    <text evidence="5">The sequence shown here is derived from an EMBL/GenBank/DDBJ whole genome shotgun (WGS) entry which is preliminary data.</text>
</comment>
<proteinExistence type="predicted"/>
<accession>A0A644ZBX3</accession>
<gene>
    <name evidence="5" type="primary">lldR_10</name>
    <name evidence="5" type="ORF">SDC9_85014</name>
</gene>
<protein>
    <submittedName>
        <fullName evidence="5">Putative L-lactate dehydrogenase operon regulatory protein</fullName>
    </submittedName>
</protein>
<dbReference type="Pfam" id="PF00392">
    <property type="entry name" value="GntR"/>
    <property type="match status" value="1"/>
</dbReference>
<dbReference type="InterPro" id="IPR036388">
    <property type="entry name" value="WH-like_DNA-bd_sf"/>
</dbReference>
<dbReference type="InterPro" id="IPR036390">
    <property type="entry name" value="WH_DNA-bd_sf"/>
</dbReference>
<evidence type="ECO:0000259" key="4">
    <source>
        <dbReference type="PROSITE" id="PS50949"/>
    </source>
</evidence>
<dbReference type="AlphaFoldDB" id="A0A644ZBX3"/>
<sequence length="247" mass="27980">MKAASVINAYLMENLEYLKDINGKNIADALFIKFRDLIVMGKLPAGMVLPNENVMSELLDVGRSSLREAYTALALSGFIVRSKSGTCINNTDDMINSAPFNMIVESSKSSDILEFRFMLEAENASYAAKRATEEDINKITESYNKMIICKNDIEKFSYYDVEFHMNVAKAAHNELLYNVMQASYETIRRDVKQAGINAYSKKWGFMDVVIKVHGDLLKSIKERDYATAYTVMKEHISYVNATVSYTE</sequence>
<keyword evidence="2" id="KW-0238">DNA-binding</keyword>
<dbReference type="InterPro" id="IPR008920">
    <property type="entry name" value="TF_FadR/GntR_C"/>
</dbReference>